<dbReference type="PIRSF" id="PIRSF000103">
    <property type="entry name" value="HIBADH"/>
    <property type="match status" value="1"/>
</dbReference>
<dbReference type="Pfam" id="PF03446">
    <property type="entry name" value="NAD_binding_2"/>
    <property type="match status" value="1"/>
</dbReference>
<gene>
    <name evidence="7" type="ORF">E6H05_12555</name>
</gene>
<dbReference type="Pfam" id="PF14833">
    <property type="entry name" value="NAD_binding_11"/>
    <property type="match status" value="1"/>
</dbReference>
<dbReference type="InterPro" id="IPR015815">
    <property type="entry name" value="HIBADH-related"/>
</dbReference>
<dbReference type="GO" id="GO:0050661">
    <property type="term" value="F:NADP binding"/>
    <property type="evidence" value="ECO:0007669"/>
    <property type="project" value="InterPro"/>
</dbReference>
<feature type="non-terminal residue" evidence="7">
    <location>
        <position position="291"/>
    </location>
</feature>
<protein>
    <submittedName>
        <fullName evidence="7">NAD(P)-dependent oxidoreductase</fullName>
    </submittedName>
</protein>
<dbReference type="PROSITE" id="PS00895">
    <property type="entry name" value="3_HYDROXYISOBUT_DH"/>
    <property type="match status" value="1"/>
</dbReference>
<reference evidence="7 8" key="1">
    <citation type="journal article" date="2019" name="Nat. Microbiol.">
        <title>Mediterranean grassland soil C-N compound turnover is dependent on rainfall and depth, and is mediated by genomically divergent microorganisms.</title>
        <authorList>
            <person name="Diamond S."/>
            <person name="Andeer P.F."/>
            <person name="Li Z."/>
            <person name="Crits-Christoph A."/>
            <person name="Burstein D."/>
            <person name="Anantharaman K."/>
            <person name="Lane K.R."/>
            <person name="Thomas B.C."/>
            <person name="Pan C."/>
            <person name="Northen T.R."/>
            <person name="Banfield J.F."/>
        </authorList>
    </citation>
    <scope>NUCLEOTIDE SEQUENCE [LARGE SCALE GENOMIC DNA]</scope>
    <source>
        <strain evidence="7">NP_8</strain>
    </source>
</reference>
<dbReference type="PANTHER" id="PTHR43580">
    <property type="entry name" value="OXIDOREDUCTASE GLYR1-RELATED"/>
    <property type="match status" value="1"/>
</dbReference>
<evidence type="ECO:0000256" key="1">
    <source>
        <dbReference type="ARBA" id="ARBA00009080"/>
    </source>
</evidence>
<evidence type="ECO:0000259" key="6">
    <source>
        <dbReference type="Pfam" id="PF14833"/>
    </source>
</evidence>
<feature type="active site" evidence="4">
    <location>
        <position position="171"/>
    </location>
</feature>
<dbReference type="GO" id="GO:0016054">
    <property type="term" value="P:organic acid catabolic process"/>
    <property type="evidence" value="ECO:0007669"/>
    <property type="project" value="UniProtKB-ARBA"/>
</dbReference>
<dbReference type="InterPro" id="IPR029154">
    <property type="entry name" value="HIBADH-like_NADP-bd"/>
</dbReference>
<proteinExistence type="inferred from homology"/>
<feature type="domain" description="3-hydroxyisobutyrate dehydrogenase-like NAD-binding" evidence="6">
    <location>
        <begin position="167"/>
        <end position="284"/>
    </location>
</feature>
<dbReference type="EMBL" id="VBAP01000112">
    <property type="protein sequence ID" value="TMI71450.1"/>
    <property type="molecule type" value="Genomic_DNA"/>
</dbReference>
<dbReference type="Gene3D" id="3.40.50.720">
    <property type="entry name" value="NAD(P)-binding Rossmann-like Domain"/>
    <property type="match status" value="1"/>
</dbReference>
<evidence type="ECO:0000313" key="8">
    <source>
        <dbReference type="Proteomes" id="UP000318834"/>
    </source>
</evidence>
<dbReference type="InterPro" id="IPR002204">
    <property type="entry name" value="3-OH-isobutyrate_DH-rel_CS"/>
</dbReference>
<accession>A0A537IJJ6</accession>
<dbReference type="AlphaFoldDB" id="A0A537IJJ6"/>
<feature type="domain" description="6-phosphogluconate dehydrogenase NADP-binding" evidence="5">
    <location>
        <begin position="2"/>
        <end position="161"/>
    </location>
</feature>
<comment type="caution">
    <text evidence="7">The sequence shown here is derived from an EMBL/GenBank/DDBJ whole genome shotgun (WGS) entry which is preliminary data.</text>
</comment>
<evidence type="ECO:0000256" key="3">
    <source>
        <dbReference type="ARBA" id="ARBA00023027"/>
    </source>
</evidence>
<evidence type="ECO:0000313" key="7">
    <source>
        <dbReference type="EMBL" id="TMI71450.1"/>
    </source>
</evidence>
<dbReference type="GO" id="GO:0051287">
    <property type="term" value="F:NAD binding"/>
    <property type="evidence" value="ECO:0007669"/>
    <property type="project" value="InterPro"/>
</dbReference>
<dbReference type="InterPro" id="IPR006115">
    <property type="entry name" value="6PGDH_NADP-bd"/>
</dbReference>
<dbReference type="PANTHER" id="PTHR43580:SF2">
    <property type="entry name" value="CYTOKINE-LIKE NUCLEAR FACTOR N-PAC"/>
    <property type="match status" value="1"/>
</dbReference>
<dbReference type="SUPFAM" id="SSF51735">
    <property type="entry name" value="NAD(P)-binding Rossmann-fold domains"/>
    <property type="match status" value="1"/>
</dbReference>
<dbReference type="Proteomes" id="UP000318834">
    <property type="component" value="Unassembled WGS sequence"/>
</dbReference>
<evidence type="ECO:0000256" key="2">
    <source>
        <dbReference type="ARBA" id="ARBA00023002"/>
    </source>
</evidence>
<dbReference type="InterPro" id="IPR036291">
    <property type="entry name" value="NAD(P)-bd_dom_sf"/>
</dbReference>
<keyword evidence="2" id="KW-0560">Oxidoreductase</keyword>
<sequence>MKISFIGLGSMGRPMARHLLQAGYQVTVYNRTRARADELKQFDPVVADSPAAAARDAEVLVTMVADDAALEDAMLGPHGALAALPRGAIHVSMSTISPALSRRLAERHQAAGQTYVAAPVFGRPEAAEAKKLWIVAAGPPQALERCRPVLDAMGQGVIVAGDDPSRANVIKLAGNFLLAAAIEAMGEAFALARKYGVAPAELLDIVNGRLFRSPIYENYGTLIAEERYEPAGFKLRYGLKDVRLVLGAAEEVAAPMPLASLIRDRYLSGVARGWGDIDWAGLARIAAADAG</sequence>
<dbReference type="GO" id="GO:0016491">
    <property type="term" value="F:oxidoreductase activity"/>
    <property type="evidence" value="ECO:0007669"/>
    <property type="project" value="UniProtKB-KW"/>
</dbReference>
<evidence type="ECO:0000259" key="5">
    <source>
        <dbReference type="Pfam" id="PF03446"/>
    </source>
</evidence>
<dbReference type="InterPro" id="IPR013328">
    <property type="entry name" value="6PGD_dom2"/>
</dbReference>
<dbReference type="SUPFAM" id="SSF48179">
    <property type="entry name" value="6-phosphogluconate dehydrogenase C-terminal domain-like"/>
    <property type="match status" value="1"/>
</dbReference>
<keyword evidence="3" id="KW-0520">NAD</keyword>
<organism evidence="7 8">
    <name type="scientific">Candidatus Segetimicrobium genomatis</name>
    <dbReference type="NCBI Taxonomy" id="2569760"/>
    <lineage>
        <taxon>Bacteria</taxon>
        <taxon>Bacillati</taxon>
        <taxon>Candidatus Sysuimicrobiota</taxon>
        <taxon>Candidatus Sysuimicrobiia</taxon>
        <taxon>Candidatus Sysuimicrobiales</taxon>
        <taxon>Candidatus Segetimicrobiaceae</taxon>
        <taxon>Candidatus Segetimicrobium</taxon>
    </lineage>
</organism>
<name>A0A537IJJ6_9BACT</name>
<dbReference type="InterPro" id="IPR051265">
    <property type="entry name" value="HIBADH-related_NP60_sf"/>
</dbReference>
<evidence type="ECO:0000256" key="4">
    <source>
        <dbReference type="PIRSR" id="PIRSR000103-1"/>
    </source>
</evidence>
<dbReference type="InterPro" id="IPR008927">
    <property type="entry name" value="6-PGluconate_DH-like_C_sf"/>
</dbReference>
<comment type="similarity">
    <text evidence="1">Belongs to the HIBADH-related family.</text>
</comment>
<dbReference type="Gene3D" id="1.10.1040.10">
    <property type="entry name" value="N-(1-d-carboxylethyl)-l-norvaline Dehydrogenase, domain 2"/>
    <property type="match status" value="1"/>
</dbReference>